<name>A0A1B7X0E5_APHFL</name>
<reference evidence="1 2" key="1">
    <citation type="submission" date="2015-09" db="EMBL/GenBank/DDBJ databases">
        <title>Aphanizomenon flos-aquae WA102.</title>
        <authorList>
            <person name="Driscoll C."/>
        </authorList>
    </citation>
    <scope>NUCLEOTIDE SEQUENCE [LARGE SCALE GENOMIC DNA]</scope>
    <source>
        <strain evidence="1">WA102</strain>
    </source>
</reference>
<dbReference type="AlphaFoldDB" id="A0A1B7X0E5"/>
<dbReference type="EMBL" id="LJOW01000082">
    <property type="protein sequence ID" value="OBQ42841.1"/>
    <property type="molecule type" value="Genomic_DNA"/>
</dbReference>
<protein>
    <submittedName>
        <fullName evidence="1">Uncharacterized protein</fullName>
    </submittedName>
</protein>
<dbReference type="Proteomes" id="UP000092093">
    <property type="component" value="Unassembled WGS sequence"/>
</dbReference>
<sequence length="250" mass="27764">MFRHLLWKRPDIGFNKKLYALLPVPSVLQNQLLEITPDAMALPQLILGSHPLPRIDAIDSSIIVLPDPLKLPAYFVMPSLLSQFLTKVEVWANLDGEYKLYHTSTDMIFRRIFGVKANYRLVGYFKADNYVNQEIKTSPIYEAPSDLGFIGAGVVSGLAAEASIFAGVNSIINSDVYFYTGISTQSYESPLLEASIFPVETTTTNNDVFFFTSISQRDALGEIAESSSFISSTTTTNNQYTWSTAGTIFN</sequence>
<proteinExistence type="predicted"/>
<comment type="caution">
    <text evidence="1">The sequence shown here is derived from an EMBL/GenBank/DDBJ whole genome shotgun (WGS) entry which is preliminary data.</text>
</comment>
<gene>
    <name evidence="1" type="ORF">AN484_15535</name>
</gene>
<evidence type="ECO:0000313" key="2">
    <source>
        <dbReference type="Proteomes" id="UP000092093"/>
    </source>
</evidence>
<organism evidence="1 2">
    <name type="scientific">Aphanizomenon flos-aquae WA102</name>
    <dbReference type="NCBI Taxonomy" id="1710896"/>
    <lineage>
        <taxon>Bacteria</taxon>
        <taxon>Bacillati</taxon>
        <taxon>Cyanobacteriota</taxon>
        <taxon>Cyanophyceae</taxon>
        <taxon>Nostocales</taxon>
        <taxon>Aphanizomenonaceae</taxon>
        <taxon>Aphanizomenon</taxon>
    </lineage>
</organism>
<accession>A0A1B7X0E5</accession>
<evidence type="ECO:0000313" key="1">
    <source>
        <dbReference type="EMBL" id="OBQ42841.1"/>
    </source>
</evidence>